<evidence type="ECO:0000313" key="5">
    <source>
        <dbReference type="Proteomes" id="UP000006034"/>
    </source>
</evidence>
<dbReference type="PANTHER" id="PTHR30055">
    <property type="entry name" value="HTH-TYPE TRANSCRIPTIONAL REGULATOR RUTR"/>
    <property type="match status" value="1"/>
</dbReference>
<dbReference type="STRING" id="563192.HMPREF0179_02439"/>
<keyword evidence="5" id="KW-1185">Reference proteome</keyword>
<dbReference type="GeneID" id="78085569"/>
<dbReference type="SUPFAM" id="SSF48498">
    <property type="entry name" value="Tetracyclin repressor-like, C-terminal domain"/>
    <property type="match status" value="1"/>
</dbReference>
<evidence type="ECO:0000256" key="1">
    <source>
        <dbReference type="ARBA" id="ARBA00023125"/>
    </source>
</evidence>
<organism evidence="4 5">
    <name type="scientific">Bilophila wadsworthia (strain 3_1_6)</name>
    <dbReference type="NCBI Taxonomy" id="563192"/>
    <lineage>
        <taxon>Bacteria</taxon>
        <taxon>Pseudomonadati</taxon>
        <taxon>Thermodesulfobacteriota</taxon>
        <taxon>Desulfovibrionia</taxon>
        <taxon>Desulfovibrionales</taxon>
        <taxon>Desulfovibrionaceae</taxon>
        <taxon>Bilophila</taxon>
    </lineage>
</organism>
<evidence type="ECO:0000259" key="3">
    <source>
        <dbReference type="PROSITE" id="PS50977"/>
    </source>
</evidence>
<reference evidence="4 5" key="1">
    <citation type="submission" date="2010-10" db="EMBL/GenBank/DDBJ databases">
        <authorList>
            <consortium name="The Broad Institute Genome Sequencing Platform"/>
            <person name="Ward D."/>
            <person name="Earl A."/>
            <person name="Feldgarden M."/>
            <person name="Young S.K."/>
            <person name="Gargeya S."/>
            <person name="Zeng Q."/>
            <person name="Alvarado L."/>
            <person name="Berlin A."/>
            <person name="Bochicchio J."/>
            <person name="Chapman S.B."/>
            <person name="Chen Z."/>
            <person name="Freedman E."/>
            <person name="Gellesch M."/>
            <person name="Goldberg J."/>
            <person name="Griggs A."/>
            <person name="Gujja S."/>
            <person name="Heilman E."/>
            <person name="Heiman D."/>
            <person name="Howarth C."/>
            <person name="Mehta T."/>
            <person name="Neiman D."/>
            <person name="Pearson M."/>
            <person name="Roberts A."/>
            <person name="Saif S."/>
            <person name="Shea T."/>
            <person name="Shenoy N."/>
            <person name="Sisk P."/>
            <person name="Stolte C."/>
            <person name="Sykes S."/>
            <person name="White J."/>
            <person name="Yandava C."/>
            <person name="Allen-Vercoe E."/>
            <person name="Sibley C."/>
            <person name="Ambrose C.E."/>
            <person name="Strauss J."/>
            <person name="Daigneault M."/>
            <person name="Haas B."/>
            <person name="Nusbaum C."/>
            <person name="Birren B."/>
        </authorList>
    </citation>
    <scope>NUCLEOTIDE SEQUENCE [LARGE SCALE GENOMIC DNA]</scope>
    <source>
        <strain evidence="4 5">3_1_6</strain>
    </source>
</reference>
<dbReference type="AlphaFoldDB" id="E5Y8C1"/>
<dbReference type="EMBL" id="ADCP02000001">
    <property type="protein sequence ID" value="EFV43747.1"/>
    <property type="molecule type" value="Genomic_DNA"/>
</dbReference>
<dbReference type="Proteomes" id="UP000006034">
    <property type="component" value="Unassembled WGS sequence"/>
</dbReference>
<gene>
    <name evidence="4" type="ORF">HMPREF0179_02439</name>
</gene>
<protein>
    <recommendedName>
        <fullName evidence="3">HTH tetR-type domain-containing protein</fullName>
    </recommendedName>
</protein>
<proteinExistence type="predicted"/>
<dbReference type="PANTHER" id="PTHR30055:SF200">
    <property type="entry name" value="HTH-TYPE TRANSCRIPTIONAL REPRESSOR BDCR"/>
    <property type="match status" value="1"/>
</dbReference>
<evidence type="ECO:0000313" key="4">
    <source>
        <dbReference type="EMBL" id="EFV43747.1"/>
    </source>
</evidence>
<name>E5Y8C1_BILW3</name>
<feature type="DNA-binding region" description="H-T-H motif" evidence="2">
    <location>
        <begin position="45"/>
        <end position="64"/>
    </location>
</feature>
<dbReference type="PRINTS" id="PR00455">
    <property type="entry name" value="HTHTETR"/>
</dbReference>
<accession>E5Y8C1</accession>
<dbReference type="eggNOG" id="COG1309">
    <property type="taxonomic scope" value="Bacteria"/>
</dbReference>
<dbReference type="InterPro" id="IPR001647">
    <property type="entry name" value="HTH_TetR"/>
</dbReference>
<dbReference type="Gene3D" id="1.10.357.10">
    <property type="entry name" value="Tetracycline Repressor, domain 2"/>
    <property type="match status" value="1"/>
</dbReference>
<dbReference type="PROSITE" id="PS50977">
    <property type="entry name" value="HTH_TETR_2"/>
    <property type="match status" value="1"/>
</dbReference>
<comment type="caution">
    <text evidence="4">The sequence shown here is derived from an EMBL/GenBank/DDBJ whole genome shotgun (WGS) entry which is preliminary data.</text>
</comment>
<dbReference type="InterPro" id="IPR009057">
    <property type="entry name" value="Homeodomain-like_sf"/>
</dbReference>
<dbReference type="GO" id="GO:0003700">
    <property type="term" value="F:DNA-binding transcription factor activity"/>
    <property type="evidence" value="ECO:0007669"/>
    <property type="project" value="TreeGrafter"/>
</dbReference>
<reference evidence="4 5" key="2">
    <citation type="submission" date="2013-04" db="EMBL/GenBank/DDBJ databases">
        <title>The Genome Sequence of Bilophila wadsworthia 3_1_6.</title>
        <authorList>
            <consortium name="The Broad Institute Genomics Platform"/>
            <person name="Earl A."/>
            <person name="Ward D."/>
            <person name="Feldgarden M."/>
            <person name="Gevers D."/>
            <person name="Sibley C."/>
            <person name="Strauss J."/>
            <person name="Allen-Vercoe E."/>
            <person name="Walker B."/>
            <person name="Young S."/>
            <person name="Zeng Q."/>
            <person name="Gargeya S."/>
            <person name="Fitzgerald M."/>
            <person name="Haas B."/>
            <person name="Abouelleil A."/>
            <person name="Allen A.W."/>
            <person name="Alvarado L."/>
            <person name="Arachchi H.M."/>
            <person name="Berlin A.M."/>
            <person name="Chapman S.B."/>
            <person name="Gainer-Dewar J."/>
            <person name="Goldberg J."/>
            <person name="Griggs A."/>
            <person name="Gujja S."/>
            <person name="Hansen M."/>
            <person name="Howarth C."/>
            <person name="Imamovic A."/>
            <person name="Ireland A."/>
            <person name="Larimer J."/>
            <person name="McCowan C."/>
            <person name="Murphy C."/>
            <person name="Pearson M."/>
            <person name="Poon T.W."/>
            <person name="Priest M."/>
            <person name="Roberts A."/>
            <person name="Saif S."/>
            <person name="Shea T."/>
            <person name="Sisk P."/>
            <person name="Sykes S."/>
            <person name="Wortman J."/>
            <person name="Nusbaum C."/>
            <person name="Birren B."/>
        </authorList>
    </citation>
    <scope>NUCLEOTIDE SEQUENCE [LARGE SCALE GENOMIC DNA]</scope>
    <source>
        <strain evidence="4 5">3_1_6</strain>
    </source>
</reference>
<keyword evidence="1 2" id="KW-0238">DNA-binding</keyword>
<dbReference type="SUPFAM" id="SSF46689">
    <property type="entry name" value="Homeodomain-like"/>
    <property type="match status" value="1"/>
</dbReference>
<dbReference type="GO" id="GO:0000976">
    <property type="term" value="F:transcription cis-regulatory region binding"/>
    <property type="evidence" value="ECO:0007669"/>
    <property type="project" value="TreeGrafter"/>
</dbReference>
<feature type="domain" description="HTH tetR-type" evidence="3">
    <location>
        <begin position="22"/>
        <end position="82"/>
    </location>
</feature>
<dbReference type="InterPro" id="IPR036271">
    <property type="entry name" value="Tet_transcr_reg_TetR-rel_C_sf"/>
</dbReference>
<dbReference type="RefSeq" id="WP_005028288.1">
    <property type="nucleotide sequence ID" value="NZ_KE150238.1"/>
</dbReference>
<dbReference type="Pfam" id="PF00440">
    <property type="entry name" value="TetR_N"/>
    <property type="match status" value="1"/>
</dbReference>
<evidence type="ECO:0000256" key="2">
    <source>
        <dbReference type="PROSITE-ProRule" id="PRU00335"/>
    </source>
</evidence>
<sequence>METKGIAPATPATERRQRTPLAVTRERVLGIAEQMFRQSGVQAVSVDAIAQAAGIKKMTLYRCFPSKEELVMACMDQWEAAFRRIWDQAQDQYPNESARQLLAFFQSIYELVSQPGYSGNVFMHLMTDYTDPEHHICVRVREQRASLRADVRNQLVKAEASDPDQLADTYCLLLEGLFTAARTHGFDSGPVRNAPAIAEKTLRQGCGSRAFPPEPRRFRRW</sequence>
<dbReference type="HOGENOM" id="CLU_069356_23_1_7"/>
<dbReference type="InterPro" id="IPR050109">
    <property type="entry name" value="HTH-type_TetR-like_transc_reg"/>
</dbReference>
<dbReference type="OrthoDB" id="116240at2"/>